<dbReference type="CDD" id="cd00431">
    <property type="entry name" value="cysteine_hydrolases"/>
    <property type="match status" value="1"/>
</dbReference>
<keyword evidence="4" id="KW-1185">Reference proteome</keyword>
<accession>A0A370FIS1</accession>
<dbReference type="Gene3D" id="3.40.50.850">
    <property type="entry name" value="Isochorismatase-like"/>
    <property type="match status" value="2"/>
</dbReference>
<reference evidence="3 4" key="1">
    <citation type="submission" date="2018-07" db="EMBL/GenBank/DDBJ databases">
        <title>Genomic Encyclopedia of Type Strains, Phase IV (KMG-IV): sequencing the most valuable type-strain genomes for metagenomic binning, comparative biology and taxonomic classification.</title>
        <authorList>
            <person name="Goeker M."/>
        </authorList>
    </citation>
    <scope>NUCLEOTIDE SEQUENCE [LARGE SCALE GENOMIC DNA]</scope>
    <source>
        <strain evidence="3 4">DSM 21352</strain>
    </source>
</reference>
<dbReference type="AlphaFoldDB" id="A0A370FIS1"/>
<evidence type="ECO:0000259" key="2">
    <source>
        <dbReference type="Pfam" id="PF00857"/>
    </source>
</evidence>
<sequence>MSAEQSLKEPTQGADPFAAALVIPATAALLEAAPAALDDLAALLQAARAARVFTVFIAPVETAFAWPEALVPRPGPHEFVVRAPDTGAFGASTLNLLLRANAIEQLVVAGLQMDLAVASLLRDARARGLQAQAAVDAPTTHAVAQRWPAGSDAPRSWQPQVKHSRWLRTLEQRVAPAHTALLLIDVQNDFVSADGATGRREAMPLVQSAVAQMPALLEAARTAGCTVVHVHAEYGQHVRHVGSPYRFPSALTREGAVWSLSAAEVDDAHQFAPGEVEVCLPGSWGRAPLEAVAPRAGELQITKHRFSAFVDTPLEVMLRARGIRTLIVAGVTTNCCVESTVRDASMLDFHIVVAEDAVGVKNSVVALHEASLEQMRTYFARVEPVARIAEALQSHAAPQDAGP</sequence>
<evidence type="ECO:0000313" key="4">
    <source>
        <dbReference type="Proteomes" id="UP000255265"/>
    </source>
</evidence>
<dbReference type="SUPFAM" id="SSF52499">
    <property type="entry name" value="Isochorismatase-like hydrolases"/>
    <property type="match status" value="2"/>
</dbReference>
<feature type="domain" description="Isochorismatase-like" evidence="2">
    <location>
        <begin position="28"/>
        <end position="142"/>
    </location>
</feature>
<dbReference type="GO" id="GO:0016787">
    <property type="term" value="F:hydrolase activity"/>
    <property type="evidence" value="ECO:0007669"/>
    <property type="project" value="UniProtKB-KW"/>
</dbReference>
<name>A0A370FIS1_9BURK</name>
<feature type="domain" description="Isochorismatase-like" evidence="2">
    <location>
        <begin position="179"/>
        <end position="382"/>
    </location>
</feature>
<dbReference type="EMBL" id="QQAV01000003">
    <property type="protein sequence ID" value="RDI26233.1"/>
    <property type="molecule type" value="Genomic_DNA"/>
</dbReference>
<dbReference type="InterPro" id="IPR036380">
    <property type="entry name" value="Isochorismatase-like_sf"/>
</dbReference>
<comment type="caution">
    <text evidence="3">The sequence shown here is derived from an EMBL/GenBank/DDBJ whole genome shotgun (WGS) entry which is preliminary data.</text>
</comment>
<evidence type="ECO:0000313" key="3">
    <source>
        <dbReference type="EMBL" id="RDI26233.1"/>
    </source>
</evidence>
<evidence type="ECO:0000256" key="1">
    <source>
        <dbReference type="ARBA" id="ARBA00022801"/>
    </source>
</evidence>
<dbReference type="Pfam" id="PF00857">
    <property type="entry name" value="Isochorismatase"/>
    <property type="match status" value="2"/>
</dbReference>
<keyword evidence="1" id="KW-0378">Hydrolase</keyword>
<dbReference type="RefSeq" id="WP_170159353.1">
    <property type="nucleotide sequence ID" value="NZ_QQAV01000003.1"/>
</dbReference>
<dbReference type="Proteomes" id="UP000255265">
    <property type="component" value="Unassembled WGS sequence"/>
</dbReference>
<protein>
    <submittedName>
        <fullName evidence="3">Nicotinamidase-related amidase</fullName>
    </submittedName>
</protein>
<gene>
    <name evidence="3" type="ORF">DFR41_103391</name>
</gene>
<dbReference type="InterPro" id="IPR000868">
    <property type="entry name" value="Isochorismatase-like_dom"/>
</dbReference>
<dbReference type="InterPro" id="IPR050272">
    <property type="entry name" value="Isochorismatase-like_hydrls"/>
</dbReference>
<proteinExistence type="predicted"/>
<dbReference type="PANTHER" id="PTHR43540">
    <property type="entry name" value="PEROXYUREIDOACRYLATE/UREIDOACRYLATE AMIDOHYDROLASE-RELATED"/>
    <property type="match status" value="1"/>
</dbReference>
<organism evidence="3 4">
    <name type="scientific">Pseudacidovorax intermedius</name>
    <dbReference type="NCBI Taxonomy" id="433924"/>
    <lineage>
        <taxon>Bacteria</taxon>
        <taxon>Pseudomonadati</taxon>
        <taxon>Pseudomonadota</taxon>
        <taxon>Betaproteobacteria</taxon>
        <taxon>Burkholderiales</taxon>
        <taxon>Comamonadaceae</taxon>
        <taxon>Pseudacidovorax</taxon>
    </lineage>
</organism>